<dbReference type="SMART" id="SM00962">
    <property type="entry name" value="SRP54"/>
    <property type="match status" value="1"/>
</dbReference>
<evidence type="ECO:0000256" key="5">
    <source>
        <dbReference type="ARBA" id="ARBA00023134"/>
    </source>
</evidence>
<evidence type="ECO:0000259" key="11">
    <source>
        <dbReference type="PROSITE" id="PS00300"/>
    </source>
</evidence>
<reference evidence="12 13" key="1">
    <citation type="submission" date="2014-07" db="EMBL/GenBank/DDBJ databases">
        <title>Draft genome of Clostridium sulfidigenes 113A isolated from sediments associated with methane hydrate from Krishna Godavari basin.</title>
        <authorList>
            <person name="Honkalas V.S."/>
            <person name="Dabir A.P."/>
            <person name="Arora P."/>
            <person name="Dhakephalkar P.K."/>
        </authorList>
    </citation>
    <scope>NUCLEOTIDE SEQUENCE [LARGE SCALE GENOMIC DNA]</scope>
    <source>
        <strain evidence="12 13">113A</strain>
    </source>
</reference>
<keyword evidence="9" id="KW-0963">Cytoplasm</keyword>
<dbReference type="CDD" id="cd18539">
    <property type="entry name" value="SRP_G"/>
    <property type="match status" value="1"/>
</dbReference>
<evidence type="ECO:0000256" key="10">
    <source>
        <dbReference type="SAM" id="MobiDB-lite"/>
    </source>
</evidence>
<dbReference type="AlphaFoldDB" id="A0A084JBP8"/>
<dbReference type="InterPro" id="IPR004780">
    <property type="entry name" value="SRP"/>
</dbReference>
<feature type="binding site" evidence="9">
    <location>
        <begin position="108"/>
        <end position="115"/>
    </location>
    <ligand>
        <name>GTP</name>
        <dbReference type="ChEBI" id="CHEBI:37565"/>
    </ligand>
</feature>
<evidence type="ECO:0000256" key="6">
    <source>
        <dbReference type="ARBA" id="ARBA00023135"/>
    </source>
</evidence>
<dbReference type="GO" id="GO:0048500">
    <property type="term" value="C:signal recognition particle"/>
    <property type="evidence" value="ECO:0007669"/>
    <property type="project" value="UniProtKB-UniRule"/>
</dbReference>
<dbReference type="PANTHER" id="PTHR11564">
    <property type="entry name" value="SIGNAL RECOGNITION PARTICLE 54K PROTEIN SRP54"/>
    <property type="match status" value="1"/>
</dbReference>
<dbReference type="GO" id="GO:0003924">
    <property type="term" value="F:GTPase activity"/>
    <property type="evidence" value="ECO:0007669"/>
    <property type="project" value="UniProtKB-UniRule"/>
</dbReference>
<dbReference type="InterPro" id="IPR027417">
    <property type="entry name" value="P-loop_NTPase"/>
</dbReference>
<feature type="region of interest" description="Disordered" evidence="10">
    <location>
        <begin position="385"/>
        <end position="408"/>
    </location>
</feature>
<comment type="subcellular location">
    <subcellularLocation>
        <location evidence="9">Cytoplasm</location>
    </subcellularLocation>
    <text evidence="9">The SRP-RNC complex is targeted to the cytoplasmic membrane.</text>
</comment>
<dbReference type="EMBL" id="JPMD01000023">
    <property type="protein sequence ID" value="KEZ86382.1"/>
    <property type="molecule type" value="Genomic_DNA"/>
</dbReference>
<dbReference type="SUPFAM" id="SSF52540">
    <property type="entry name" value="P-loop containing nucleoside triphosphate hydrolases"/>
    <property type="match status" value="1"/>
</dbReference>
<dbReference type="SMART" id="SM00382">
    <property type="entry name" value="AAA"/>
    <property type="match status" value="1"/>
</dbReference>
<dbReference type="Pfam" id="PF00448">
    <property type="entry name" value="SRP54"/>
    <property type="match status" value="1"/>
</dbReference>
<evidence type="ECO:0000256" key="7">
    <source>
        <dbReference type="ARBA" id="ARBA00023274"/>
    </source>
</evidence>
<dbReference type="STRING" id="318464.IO99_09890"/>
<dbReference type="eggNOG" id="COG0541">
    <property type="taxonomic scope" value="Bacteria"/>
</dbReference>
<comment type="catalytic activity">
    <reaction evidence="8 9">
        <text>GTP + H2O = GDP + phosphate + H(+)</text>
        <dbReference type="Rhea" id="RHEA:19669"/>
        <dbReference type="ChEBI" id="CHEBI:15377"/>
        <dbReference type="ChEBI" id="CHEBI:15378"/>
        <dbReference type="ChEBI" id="CHEBI:37565"/>
        <dbReference type="ChEBI" id="CHEBI:43474"/>
        <dbReference type="ChEBI" id="CHEBI:58189"/>
        <dbReference type="EC" id="3.6.5.4"/>
    </reaction>
</comment>
<keyword evidence="13" id="KW-1185">Reference proteome</keyword>
<dbReference type="HAMAP" id="MF_00306">
    <property type="entry name" value="SRP54"/>
    <property type="match status" value="1"/>
</dbReference>
<keyword evidence="3 9" id="KW-0378">Hydrolase</keyword>
<dbReference type="Proteomes" id="UP000028542">
    <property type="component" value="Unassembled WGS sequence"/>
</dbReference>
<dbReference type="InterPro" id="IPR003593">
    <property type="entry name" value="AAA+_ATPase"/>
</dbReference>
<dbReference type="InterPro" id="IPR013822">
    <property type="entry name" value="Signal_recog_particl_SRP54_hlx"/>
</dbReference>
<feature type="binding site" evidence="9">
    <location>
        <begin position="190"/>
        <end position="194"/>
    </location>
    <ligand>
        <name>GTP</name>
        <dbReference type="ChEBI" id="CHEBI:37565"/>
    </ligand>
</feature>
<comment type="caution">
    <text evidence="12">The sequence shown here is derived from an EMBL/GenBank/DDBJ whole genome shotgun (WGS) entry which is preliminary data.</text>
</comment>
<dbReference type="EC" id="3.6.5.4" evidence="9"/>
<evidence type="ECO:0000256" key="1">
    <source>
        <dbReference type="ARBA" id="ARBA00005450"/>
    </source>
</evidence>
<evidence type="ECO:0000256" key="8">
    <source>
        <dbReference type="ARBA" id="ARBA00048027"/>
    </source>
</evidence>
<comment type="domain">
    <text evidence="9">Composed of three domains: the N-terminal N domain, which is responsible for interactions with the ribosome, the central G domain, which binds GTP, and the C-terminal M domain, which binds the RNA and the signal sequence of the RNC.</text>
</comment>
<dbReference type="Pfam" id="PF02978">
    <property type="entry name" value="SRP_SPB"/>
    <property type="match status" value="1"/>
</dbReference>
<feature type="domain" description="SRP54-type proteins GTP-binding" evidence="11">
    <location>
        <begin position="269"/>
        <end position="282"/>
    </location>
</feature>
<evidence type="ECO:0000256" key="2">
    <source>
        <dbReference type="ARBA" id="ARBA00022741"/>
    </source>
</evidence>
<name>A0A084JBP8_9CLOT</name>
<comment type="function">
    <text evidence="9">Involved in targeting and insertion of nascent membrane proteins into the cytoplasmic membrane. Binds to the hydrophobic signal sequence of the ribosome-nascent chain (RNC) as it emerges from the ribosomes. The SRP-RNC complex is then targeted to the cytoplasmic membrane where it interacts with the SRP receptor FtsY.</text>
</comment>
<protein>
    <recommendedName>
        <fullName evidence="9">Signal recognition particle protein</fullName>
        <ecNumber evidence="9">3.6.5.4</ecNumber>
    </recommendedName>
    <alternativeName>
        <fullName evidence="9">Fifty-four homolog</fullName>
    </alternativeName>
</protein>
<dbReference type="InterPro" id="IPR036891">
    <property type="entry name" value="Signal_recog_part_SRP54_M_sf"/>
</dbReference>
<evidence type="ECO:0000256" key="3">
    <source>
        <dbReference type="ARBA" id="ARBA00022801"/>
    </source>
</evidence>
<dbReference type="Gene3D" id="1.10.260.30">
    <property type="entry name" value="Signal recognition particle, SRP54 subunit, M-domain"/>
    <property type="match status" value="1"/>
</dbReference>
<keyword evidence="6 9" id="KW-0733">Signal recognition particle</keyword>
<dbReference type="InterPro" id="IPR004125">
    <property type="entry name" value="Signal_recog_particle_SRP54_M"/>
</dbReference>
<feature type="binding site" evidence="9">
    <location>
        <begin position="248"/>
        <end position="251"/>
    </location>
    <ligand>
        <name>GTP</name>
        <dbReference type="ChEBI" id="CHEBI:37565"/>
    </ligand>
</feature>
<dbReference type="PANTHER" id="PTHR11564:SF5">
    <property type="entry name" value="SIGNAL RECOGNITION PARTICLE SUBUNIT SRP54"/>
    <property type="match status" value="1"/>
</dbReference>
<keyword evidence="5 9" id="KW-0342">GTP-binding</keyword>
<dbReference type="NCBIfam" id="TIGR00959">
    <property type="entry name" value="ffh"/>
    <property type="match status" value="1"/>
</dbReference>
<dbReference type="GO" id="GO:0008312">
    <property type="term" value="F:7S RNA binding"/>
    <property type="evidence" value="ECO:0007669"/>
    <property type="project" value="InterPro"/>
</dbReference>
<organism evidence="12 13">
    <name type="scientific">Clostridium sulfidigenes</name>
    <dbReference type="NCBI Taxonomy" id="318464"/>
    <lineage>
        <taxon>Bacteria</taxon>
        <taxon>Bacillati</taxon>
        <taxon>Bacillota</taxon>
        <taxon>Clostridia</taxon>
        <taxon>Eubacteriales</taxon>
        <taxon>Clostridiaceae</taxon>
        <taxon>Clostridium</taxon>
    </lineage>
</organism>
<accession>A0A084JBP8</accession>
<keyword evidence="2 9" id="KW-0547">Nucleotide-binding</keyword>
<dbReference type="SUPFAM" id="SSF47446">
    <property type="entry name" value="Signal peptide-binding domain"/>
    <property type="match status" value="1"/>
</dbReference>
<evidence type="ECO:0000313" key="13">
    <source>
        <dbReference type="Proteomes" id="UP000028542"/>
    </source>
</evidence>
<dbReference type="InterPro" id="IPR042101">
    <property type="entry name" value="SRP54_N_sf"/>
</dbReference>
<evidence type="ECO:0000313" key="12">
    <source>
        <dbReference type="EMBL" id="KEZ86382.1"/>
    </source>
</evidence>
<dbReference type="RefSeq" id="WP_035132755.1">
    <property type="nucleotide sequence ID" value="NZ_JPMD01000023.1"/>
</dbReference>
<gene>
    <name evidence="9" type="primary">ffh</name>
    <name evidence="12" type="ORF">IO99_09890</name>
</gene>
<dbReference type="Pfam" id="PF02881">
    <property type="entry name" value="SRP54_N"/>
    <property type="match status" value="1"/>
</dbReference>
<dbReference type="SMART" id="SM00963">
    <property type="entry name" value="SRP54_N"/>
    <property type="match status" value="1"/>
</dbReference>
<sequence length="453" mass="49348">MAFEGLSSKLQETIKKLKGKGKLSEKDIKEAMREVKLALLEADVNYKVVKNFVKSVSEKCLGDQVMESLTPGQQVVKIVNEELTELMGTTEKKIEFVNNGITMIMLVGLQGAGKTTMAGKLALNLRKSNKKPLLVACDVYRPAAIKQLQVVGKSIDVPVFTMGDKNSPVDISKASIEHAKSIGANVVIVDTAGRLHIDEALMGELEDIKASINPSEILLVVDAMTGQDAVNVAETFNNTLDITGVIVTKLDGDTRGGAALSIKAITEKPIKYVGMGEKMTDLEIFHPERMASRILGMGDVLSLIEKAQSAIDEKKATELGNRMMNQEFNLEDFLETMNQMKNLGPMGKLVEMIPGFNAKELKGVDFSQSEKAMGKMEAIIHSMTAKERKNPSIVSSSPSRKKRIADGSGSNIQAVNKLLKDFEMMKKMMKQMKGMGGKAGKFGKKGLFGKLPF</sequence>
<dbReference type="InterPro" id="IPR022941">
    <property type="entry name" value="SRP54"/>
</dbReference>
<evidence type="ECO:0000256" key="4">
    <source>
        <dbReference type="ARBA" id="ARBA00022884"/>
    </source>
</evidence>
<evidence type="ECO:0000256" key="9">
    <source>
        <dbReference type="HAMAP-Rule" id="MF_00306"/>
    </source>
</evidence>
<keyword evidence="7 9" id="KW-0687">Ribonucleoprotein</keyword>
<dbReference type="PROSITE" id="PS00300">
    <property type="entry name" value="SRP54"/>
    <property type="match status" value="1"/>
</dbReference>
<keyword evidence="4 9" id="KW-0694">RNA-binding</keyword>
<dbReference type="InterPro" id="IPR000897">
    <property type="entry name" value="SRP54_GTPase_dom"/>
</dbReference>
<dbReference type="GO" id="GO:0006614">
    <property type="term" value="P:SRP-dependent cotranslational protein targeting to membrane"/>
    <property type="evidence" value="ECO:0007669"/>
    <property type="project" value="InterPro"/>
</dbReference>
<dbReference type="Gene3D" id="3.40.50.300">
    <property type="entry name" value="P-loop containing nucleotide triphosphate hydrolases"/>
    <property type="match status" value="1"/>
</dbReference>
<dbReference type="GO" id="GO:0005525">
    <property type="term" value="F:GTP binding"/>
    <property type="evidence" value="ECO:0007669"/>
    <property type="project" value="UniProtKB-UniRule"/>
</dbReference>
<dbReference type="FunFam" id="3.40.50.300:FF:000022">
    <property type="entry name" value="Signal recognition particle 54 kDa subunit"/>
    <property type="match status" value="1"/>
</dbReference>
<dbReference type="Gene3D" id="1.20.120.140">
    <property type="entry name" value="Signal recognition particle SRP54, nucleotide-binding domain"/>
    <property type="match status" value="1"/>
</dbReference>
<comment type="similarity">
    <text evidence="1 9">Belongs to the GTP-binding SRP family. SRP54 subfamily.</text>
</comment>
<proteinExistence type="inferred from homology"/>
<comment type="subunit">
    <text evidence="9">Part of the signal recognition particle protein translocation system, which is composed of SRP and FtsY.</text>
</comment>